<comment type="subunit">
    <text evidence="1">Homotetramer. Forms an RuvA(8)-RuvB(12)-Holliday junction (HJ) complex. HJ DNA is sandwiched between 2 RuvA tetramers; dsDNA enters through RuvA and exits via RuvB. An RuvB hexamer assembles on each DNA strand where it exits the tetramer. Each RuvB hexamer is contacted by two RuvA subunits (via domain III) on 2 adjacent RuvB subunits; this complex drives branch migration. In the full resolvosome a probable DNA-RuvA(4)-RuvB(12)-RuvC(2) complex forms which resolves the HJ.</text>
</comment>
<dbReference type="SUPFAM" id="SSF47781">
    <property type="entry name" value="RuvA domain 2-like"/>
    <property type="match status" value="1"/>
</dbReference>
<dbReference type="GO" id="GO:0000400">
    <property type="term" value="F:four-way junction DNA binding"/>
    <property type="evidence" value="ECO:0007669"/>
    <property type="project" value="UniProtKB-UniRule"/>
</dbReference>
<dbReference type="GO" id="GO:0005737">
    <property type="term" value="C:cytoplasm"/>
    <property type="evidence" value="ECO:0007669"/>
    <property type="project" value="UniProtKB-SubCell"/>
</dbReference>
<keyword evidence="2" id="KW-0347">Helicase</keyword>
<sequence length="194" mass="21059">MYDFLTGIIKTIAAGYVGIDVNGIGFRVFTPNPYEYNQNDQTTIFTEQIVRDNEISLYGFKTVEERNLFQKLLNVSGIGPKSALAIIAGGDRDGLIAAVENGKPKYLTKFPGIGNKTAQQIVLDLKGKLGDFSKNIAPMKNLLENSAELDDALAALVALGFSSKEVNKINPKLASLGELTTDAYIQKGLKLLTK</sequence>
<dbReference type="CDD" id="cd14332">
    <property type="entry name" value="UBA_RuvA_C"/>
    <property type="match status" value="1"/>
</dbReference>
<dbReference type="HAMAP" id="MF_00031">
    <property type="entry name" value="DNA_HJ_migration_RuvA"/>
    <property type="match status" value="1"/>
</dbReference>
<organism evidence="2 3">
    <name type="scientific">Oenococcus oeni</name>
    <name type="common">Leuconostoc oenos</name>
    <dbReference type="NCBI Taxonomy" id="1247"/>
    <lineage>
        <taxon>Bacteria</taxon>
        <taxon>Bacillati</taxon>
        <taxon>Bacillota</taxon>
        <taxon>Bacilli</taxon>
        <taxon>Lactobacillales</taxon>
        <taxon>Lactobacillaceae</taxon>
        <taxon>Oenococcus</taxon>
    </lineage>
</organism>
<gene>
    <name evidence="1" type="primary">ruvA</name>
    <name evidence="2" type="ORF">ATX59_02735</name>
</gene>
<dbReference type="Gene3D" id="1.10.150.20">
    <property type="entry name" value="5' to 3' exonuclease, C-terminal subdomain"/>
    <property type="match status" value="1"/>
</dbReference>
<evidence type="ECO:0000313" key="2">
    <source>
        <dbReference type="EMBL" id="OIM21781.1"/>
    </source>
</evidence>
<keyword evidence="1" id="KW-0233">DNA recombination</keyword>
<dbReference type="Gene3D" id="2.40.50.140">
    <property type="entry name" value="Nucleic acid-binding proteins"/>
    <property type="match status" value="1"/>
</dbReference>
<dbReference type="GO" id="GO:0006310">
    <property type="term" value="P:DNA recombination"/>
    <property type="evidence" value="ECO:0007669"/>
    <property type="project" value="UniProtKB-UniRule"/>
</dbReference>
<reference evidence="2 3" key="1">
    <citation type="journal article" date="2016" name="BMC Genomics">
        <title>Consensus pan-genome assembly of the specialised wine bacterium Oenococcus oeni.</title>
        <authorList>
            <person name="Sternes P.R."/>
            <person name="Borneman A.R."/>
        </authorList>
    </citation>
    <scope>NUCLEOTIDE SEQUENCE [LARGE SCALE GENOMIC DNA]</scope>
    <source>
        <strain evidence="2 3">AWRIB661</strain>
    </source>
</reference>
<dbReference type="InterPro" id="IPR036267">
    <property type="entry name" value="RuvA_C_sf"/>
</dbReference>
<comment type="caution">
    <text evidence="1">Lacks conserved residue(s) required for the propagation of feature annotation.</text>
</comment>
<proteinExistence type="inferred from homology"/>
<dbReference type="Gene3D" id="1.10.8.10">
    <property type="entry name" value="DNA helicase RuvA subunit, C-terminal domain"/>
    <property type="match status" value="1"/>
</dbReference>
<dbReference type="Pfam" id="PF01330">
    <property type="entry name" value="RuvA_N"/>
    <property type="match status" value="1"/>
</dbReference>
<dbReference type="Pfam" id="PF07499">
    <property type="entry name" value="RuvA_C"/>
    <property type="match status" value="1"/>
</dbReference>
<comment type="subcellular location">
    <subcellularLocation>
        <location evidence="1">Cytoplasm</location>
    </subcellularLocation>
</comment>
<dbReference type="NCBIfam" id="TIGR00084">
    <property type="entry name" value="ruvA"/>
    <property type="match status" value="1"/>
</dbReference>
<comment type="domain">
    <text evidence="1">Has three domains with a flexible linker between the domains II and III and assumes an 'L' shape. Domain III is highly mobile and contacts RuvB.</text>
</comment>
<keyword evidence="1" id="KW-0234">DNA repair</keyword>
<keyword evidence="1" id="KW-0227">DNA damage</keyword>
<comment type="caution">
    <text evidence="2">The sequence shown here is derived from an EMBL/GenBank/DDBJ whole genome shotgun (WGS) entry which is preliminary data.</text>
</comment>
<dbReference type="InterPro" id="IPR012340">
    <property type="entry name" value="NA-bd_OB-fold"/>
</dbReference>
<keyword evidence="1" id="KW-0963">Cytoplasm</keyword>
<dbReference type="GO" id="GO:0005524">
    <property type="term" value="F:ATP binding"/>
    <property type="evidence" value="ECO:0007669"/>
    <property type="project" value="InterPro"/>
</dbReference>
<keyword evidence="1" id="KW-0238">DNA-binding</keyword>
<evidence type="ECO:0000313" key="3">
    <source>
        <dbReference type="Proteomes" id="UP000181728"/>
    </source>
</evidence>
<keyword evidence="2" id="KW-0378">Hydrolase</keyword>
<dbReference type="AlphaFoldDB" id="A0A3S7HA58"/>
<name>A0A3S7HA58_OENOE</name>
<protein>
    <recommendedName>
        <fullName evidence="1">Holliday junction branch migration complex subunit RuvA</fullName>
    </recommendedName>
</protein>
<feature type="region of interest" description="Domain III" evidence="1">
    <location>
        <begin position="147"/>
        <end position="194"/>
    </location>
</feature>
<comment type="similarity">
    <text evidence="1">Belongs to the RuvA family.</text>
</comment>
<evidence type="ECO:0000256" key="1">
    <source>
        <dbReference type="HAMAP-Rule" id="MF_00031"/>
    </source>
</evidence>
<dbReference type="InterPro" id="IPR011114">
    <property type="entry name" value="RuvA_C"/>
</dbReference>
<dbReference type="RefSeq" id="WP_032808273.1">
    <property type="nucleotide sequence ID" value="NZ_CP014324.1"/>
</dbReference>
<dbReference type="EMBL" id="MLOK01000026">
    <property type="protein sequence ID" value="OIM21781.1"/>
    <property type="molecule type" value="Genomic_DNA"/>
</dbReference>
<dbReference type="GO" id="GO:0009379">
    <property type="term" value="C:Holliday junction helicase complex"/>
    <property type="evidence" value="ECO:0007669"/>
    <property type="project" value="InterPro"/>
</dbReference>
<keyword evidence="2" id="KW-0547">Nucleotide-binding</keyword>
<comment type="function">
    <text evidence="1">The RuvA-RuvB-RuvC complex processes Holliday junction (HJ) DNA during genetic recombination and DNA repair, while the RuvA-RuvB complex plays an important role in the rescue of blocked DNA replication forks via replication fork reversal (RFR). RuvA specifically binds to HJ cruciform DNA, conferring on it an open structure. The RuvB hexamer acts as an ATP-dependent pump, pulling dsDNA into and through the RuvAB complex. HJ branch migration allows RuvC to scan DNA until it finds its consensus sequence, where it cleaves and resolves the cruciform DNA.</text>
</comment>
<dbReference type="GO" id="GO:0009378">
    <property type="term" value="F:four-way junction helicase activity"/>
    <property type="evidence" value="ECO:0007669"/>
    <property type="project" value="InterPro"/>
</dbReference>
<dbReference type="Pfam" id="PF14520">
    <property type="entry name" value="HHH_5"/>
    <property type="match status" value="1"/>
</dbReference>
<dbReference type="InterPro" id="IPR013849">
    <property type="entry name" value="DNA_helicase_Holl-junc_RuvA_I"/>
</dbReference>
<dbReference type="SMART" id="SM00278">
    <property type="entry name" value="HhH1"/>
    <property type="match status" value="2"/>
</dbReference>
<dbReference type="SUPFAM" id="SSF46929">
    <property type="entry name" value="DNA helicase RuvA subunit, C-terminal domain"/>
    <property type="match status" value="1"/>
</dbReference>
<dbReference type="InterPro" id="IPR010994">
    <property type="entry name" value="RuvA_2-like"/>
</dbReference>
<dbReference type="InterPro" id="IPR000085">
    <property type="entry name" value="RuvA"/>
</dbReference>
<dbReference type="InterPro" id="IPR003583">
    <property type="entry name" value="Hlx-hairpin-Hlx_DNA-bd_motif"/>
</dbReference>
<keyword evidence="2" id="KW-0067">ATP-binding</keyword>
<dbReference type="GO" id="GO:0006281">
    <property type="term" value="P:DNA repair"/>
    <property type="evidence" value="ECO:0007669"/>
    <property type="project" value="UniProtKB-UniRule"/>
</dbReference>
<dbReference type="Proteomes" id="UP000181728">
    <property type="component" value="Unassembled WGS sequence"/>
</dbReference>
<dbReference type="SUPFAM" id="SSF50249">
    <property type="entry name" value="Nucleic acid-binding proteins"/>
    <property type="match status" value="1"/>
</dbReference>
<accession>A0A3S7HA58</accession>
<dbReference type="GO" id="GO:0048476">
    <property type="term" value="C:Holliday junction resolvase complex"/>
    <property type="evidence" value="ECO:0007669"/>
    <property type="project" value="UniProtKB-UniRule"/>
</dbReference>